<gene>
    <name evidence="1" type="ORF">ACH49_25940</name>
</gene>
<accession>A0ABR5HS95</accession>
<protein>
    <submittedName>
        <fullName evidence="1">Uncharacterized protein</fullName>
    </submittedName>
</protein>
<evidence type="ECO:0000313" key="2">
    <source>
        <dbReference type="Proteomes" id="UP000037274"/>
    </source>
</evidence>
<name>A0ABR5HS95_STRLW</name>
<dbReference type="RefSeq" id="WP_048574124.1">
    <property type="nucleotide sequence ID" value="NZ_LFEH01000140.1"/>
</dbReference>
<keyword evidence="2" id="KW-1185">Reference proteome</keyword>
<dbReference type="EMBL" id="LFEH01000140">
    <property type="protein sequence ID" value="KMS69789.1"/>
    <property type="molecule type" value="Genomic_DNA"/>
</dbReference>
<reference evidence="1 2" key="1">
    <citation type="submission" date="2015-06" db="EMBL/GenBank/DDBJ databases">
        <title>Draft genome sequence of Streptomyces leeuwenhoekii C58, which produces the novel lasso peptide, chaxapeptin.</title>
        <authorList>
            <person name="Yi Y."/>
            <person name="Hai D."/>
            <person name="Jaspars M."/>
            <person name="Sheng H."/>
            <person name="Rateb M.E."/>
            <person name="Bull A."/>
            <person name="Goodfellow M."/>
            <person name="Asenjo J.A."/>
            <person name="Ebel R."/>
        </authorList>
    </citation>
    <scope>NUCLEOTIDE SEQUENCE [LARGE SCALE GENOMIC DNA]</scope>
    <source>
        <strain evidence="1 2">C58</strain>
    </source>
</reference>
<dbReference type="Proteomes" id="UP000037274">
    <property type="component" value="Unassembled WGS sequence"/>
</dbReference>
<proteinExistence type="predicted"/>
<organism evidence="1 2">
    <name type="scientific">Streptomyces leeuwenhoekii</name>
    <dbReference type="NCBI Taxonomy" id="1437453"/>
    <lineage>
        <taxon>Bacteria</taxon>
        <taxon>Bacillati</taxon>
        <taxon>Actinomycetota</taxon>
        <taxon>Actinomycetes</taxon>
        <taxon>Kitasatosporales</taxon>
        <taxon>Streptomycetaceae</taxon>
        <taxon>Streptomyces</taxon>
    </lineage>
</organism>
<comment type="caution">
    <text evidence="1">The sequence shown here is derived from an EMBL/GenBank/DDBJ whole genome shotgun (WGS) entry which is preliminary data.</text>
</comment>
<evidence type="ECO:0000313" key="1">
    <source>
        <dbReference type="EMBL" id="KMS69789.1"/>
    </source>
</evidence>
<sequence>MPFSFWRPGMIMTEERLNDASMVGAVVFLANRGTSQSIPSGSDTAAQAIQWDTVDMDILGGWSAAQPTRWTAPRSGWWQLAGAVGFDRSTGGNTRECVWYVGGGAISMGRARTFGGTMADVPVTVEARTVPRLLTAGQYVELVPAHNAGTTLTTATGSYRPYISITYVGTA</sequence>